<comment type="subcellular location">
    <subcellularLocation>
        <location evidence="1">Cytoplasm</location>
    </subcellularLocation>
</comment>
<feature type="domain" description="B30.2/SPRY" evidence="5">
    <location>
        <begin position="263"/>
        <end position="465"/>
    </location>
</feature>
<evidence type="ECO:0000256" key="2">
    <source>
        <dbReference type="ARBA" id="ARBA00010910"/>
    </source>
</evidence>
<dbReference type="SMART" id="SM00449">
    <property type="entry name" value="SPRY"/>
    <property type="match status" value="1"/>
</dbReference>
<evidence type="ECO:0000256" key="4">
    <source>
        <dbReference type="SAM" id="MobiDB-lite"/>
    </source>
</evidence>
<dbReference type="InterPro" id="IPR050672">
    <property type="entry name" value="FBXO45-Fsn/SPSB_families"/>
</dbReference>
<feature type="region of interest" description="Disordered" evidence="4">
    <location>
        <begin position="181"/>
        <end position="232"/>
    </location>
</feature>
<accession>A0AA39GY96</accession>
<comment type="similarity">
    <text evidence="2">Belongs to the SPSB family.</text>
</comment>
<organism evidence="7 8">
    <name type="scientific">Steinernema hermaphroditum</name>
    <dbReference type="NCBI Taxonomy" id="289476"/>
    <lineage>
        <taxon>Eukaryota</taxon>
        <taxon>Metazoa</taxon>
        <taxon>Ecdysozoa</taxon>
        <taxon>Nematoda</taxon>
        <taxon>Chromadorea</taxon>
        <taxon>Rhabditida</taxon>
        <taxon>Tylenchina</taxon>
        <taxon>Panagrolaimomorpha</taxon>
        <taxon>Strongyloidoidea</taxon>
        <taxon>Steinernematidae</taxon>
        <taxon>Steinernema</taxon>
    </lineage>
</organism>
<evidence type="ECO:0000313" key="8">
    <source>
        <dbReference type="Proteomes" id="UP001175271"/>
    </source>
</evidence>
<dbReference type="Pfam" id="PF00622">
    <property type="entry name" value="SPRY"/>
    <property type="match status" value="1"/>
</dbReference>
<dbReference type="Gene3D" id="2.60.120.920">
    <property type="match status" value="1"/>
</dbReference>
<dbReference type="Gene3D" id="1.10.750.20">
    <property type="entry name" value="SOCS box"/>
    <property type="match status" value="1"/>
</dbReference>
<dbReference type="EMBL" id="JAUCMV010000005">
    <property type="protein sequence ID" value="KAK0394734.1"/>
    <property type="molecule type" value="Genomic_DNA"/>
</dbReference>
<dbReference type="FunFam" id="2.60.120.920:FF:000007">
    <property type="entry name" value="SPRY domain-containing SOCS box protein 1"/>
    <property type="match status" value="1"/>
</dbReference>
<proteinExistence type="inferred from homology"/>
<comment type="caution">
    <text evidence="7">The sequence shown here is derived from an EMBL/GenBank/DDBJ whole genome shotgun (WGS) entry which is preliminary data.</text>
</comment>
<evidence type="ECO:0000259" key="6">
    <source>
        <dbReference type="PROSITE" id="PS50225"/>
    </source>
</evidence>
<dbReference type="GO" id="GO:0043161">
    <property type="term" value="P:proteasome-mediated ubiquitin-dependent protein catabolic process"/>
    <property type="evidence" value="ECO:0007669"/>
    <property type="project" value="TreeGrafter"/>
</dbReference>
<gene>
    <name evidence="7" type="ORF">QR680_000908</name>
</gene>
<feature type="domain" description="SOCS box" evidence="6">
    <location>
        <begin position="455"/>
        <end position="507"/>
    </location>
</feature>
<keyword evidence="8" id="KW-1185">Reference proteome</keyword>
<dbReference type="SUPFAM" id="SSF49899">
    <property type="entry name" value="Concanavalin A-like lectins/glucanases"/>
    <property type="match status" value="1"/>
</dbReference>
<dbReference type="FunFam" id="1.10.750.20:FF:000001">
    <property type="entry name" value="Ankyrin repeat and SOCS box containing 1"/>
    <property type="match status" value="1"/>
</dbReference>
<dbReference type="AlphaFoldDB" id="A0AA39GY96"/>
<reference evidence="7" key="1">
    <citation type="submission" date="2023-06" db="EMBL/GenBank/DDBJ databases">
        <title>Genomic analysis of the entomopathogenic nematode Steinernema hermaphroditum.</title>
        <authorList>
            <person name="Schwarz E.M."/>
            <person name="Heppert J.K."/>
            <person name="Baniya A."/>
            <person name="Schwartz H.T."/>
            <person name="Tan C.-H."/>
            <person name="Antoshechkin I."/>
            <person name="Sternberg P.W."/>
            <person name="Goodrich-Blair H."/>
            <person name="Dillman A.R."/>
        </authorList>
    </citation>
    <scope>NUCLEOTIDE SEQUENCE</scope>
    <source>
        <strain evidence="7">PS9179</strain>
        <tissue evidence="7">Whole animal</tissue>
    </source>
</reference>
<dbReference type="CDD" id="cd12906">
    <property type="entry name" value="SPRY_SOCS1-2-4"/>
    <property type="match status" value="1"/>
</dbReference>
<sequence>MPEEENSSLHRDVVRYPEVYMLPEELPEETPETQLKRPGVPYTLSTIQMVETRNNDSEPMEVDGVDARPTEDYADSGNDNLIISKAQRTENSGMVYSAIMVLVEAANQPSEGVDVRSDMDWLQRRLFSGRLSASFSASASNFGLTGIPNHEEDEERLVPVDEEDDERPVFSAGNGTFKSCSTMGHRLSSPTSSTPGPYGSSSAAMVPLAPNSYGAHPLNQAHTHSARTQQHRRINSKLVTSTRSQSPAHPLNQCYLGLDDYNRPPRFDVVLQSPEPDRETMEKHSWNPDDRSLNIFVKDDDRLTFHRHPVAQSTDCIRGRVGYTRGFHVWQIIWPVRQRGTHAVVGIASKAATLHAIGYTSLIGSNTESYGWDLIRNKCYHDSKNTSGWSYPSNGSGTLRPEESFMVPDKFYCILDMDEGYMAFATDSEYLGVAFRGLKGKQLYPIVSAVWGHCEITMRYLGGLDPEPRPLKDLCRRAIRMELGREGLQNVHTLDLPPKLCRYLLYQ</sequence>
<dbReference type="SMART" id="SM00969">
    <property type="entry name" value="SOCS_box"/>
    <property type="match status" value="1"/>
</dbReference>
<dbReference type="GO" id="GO:0019005">
    <property type="term" value="C:SCF ubiquitin ligase complex"/>
    <property type="evidence" value="ECO:0007669"/>
    <property type="project" value="TreeGrafter"/>
</dbReference>
<dbReference type="Proteomes" id="UP001175271">
    <property type="component" value="Unassembled WGS sequence"/>
</dbReference>
<dbReference type="PROSITE" id="PS50225">
    <property type="entry name" value="SOCS"/>
    <property type="match status" value="1"/>
</dbReference>
<evidence type="ECO:0008006" key="9">
    <source>
        <dbReference type="Google" id="ProtNLM"/>
    </source>
</evidence>
<evidence type="ECO:0000256" key="3">
    <source>
        <dbReference type="ARBA" id="ARBA00022490"/>
    </source>
</evidence>
<evidence type="ECO:0000313" key="7">
    <source>
        <dbReference type="EMBL" id="KAK0394734.1"/>
    </source>
</evidence>
<evidence type="ECO:0000259" key="5">
    <source>
        <dbReference type="PROSITE" id="PS50188"/>
    </source>
</evidence>
<keyword evidence="3" id="KW-0963">Cytoplasm</keyword>
<dbReference type="PANTHER" id="PTHR12245">
    <property type="entry name" value="SPRY DOMAIN CONTAINING SOCS BOX PROTEIN"/>
    <property type="match status" value="1"/>
</dbReference>
<feature type="compositionally biased region" description="Low complexity" evidence="4">
    <location>
        <begin position="188"/>
        <end position="202"/>
    </location>
</feature>
<dbReference type="GO" id="GO:0005737">
    <property type="term" value="C:cytoplasm"/>
    <property type="evidence" value="ECO:0007669"/>
    <property type="project" value="UniProtKB-SubCell"/>
</dbReference>
<protein>
    <recommendedName>
        <fullName evidence="9">B30.2/SPRY domain-containing protein</fullName>
    </recommendedName>
</protein>
<dbReference type="InterPro" id="IPR001496">
    <property type="entry name" value="SOCS_box"/>
</dbReference>
<dbReference type="PROSITE" id="PS50188">
    <property type="entry name" value="B302_SPRY"/>
    <property type="match status" value="1"/>
</dbReference>
<dbReference type="InterPro" id="IPR001870">
    <property type="entry name" value="B30.2/SPRY"/>
</dbReference>
<dbReference type="PANTHER" id="PTHR12245:SF11">
    <property type="entry name" value="PROTEIN GUSTAVUS"/>
    <property type="match status" value="1"/>
</dbReference>
<dbReference type="InterPro" id="IPR003877">
    <property type="entry name" value="SPRY_dom"/>
</dbReference>
<dbReference type="InterPro" id="IPR043136">
    <property type="entry name" value="B30.2/SPRY_sf"/>
</dbReference>
<evidence type="ECO:0000256" key="1">
    <source>
        <dbReference type="ARBA" id="ARBA00004496"/>
    </source>
</evidence>
<name>A0AA39GY96_9BILA</name>
<dbReference type="InterPro" id="IPR013320">
    <property type="entry name" value="ConA-like_dom_sf"/>
</dbReference>
<dbReference type="Pfam" id="PF07525">
    <property type="entry name" value="SOCS_box"/>
    <property type="match status" value="1"/>
</dbReference>